<proteinExistence type="predicted"/>
<organism evidence="2 3">
    <name type="scientific">Psychromarinibacter halotolerans</name>
    <dbReference type="NCBI Taxonomy" id="1775175"/>
    <lineage>
        <taxon>Bacteria</taxon>
        <taxon>Pseudomonadati</taxon>
        <taxon>Pseudomonadota</taxon>
        <taxon>Alphaproteobacteria</taxon>
        <taxon>Rhodobacterales</taxon>
        <taxon>Paracoccaceae</taxon>
        <taxon>Psychromarinibacter</taxon>
    </lineage>
</organism>
<dbReference type="EMBL" id="JBHRTB010000010">
    <property type="protein sequence ID" value="MFC3142395.1"/>
    <property type="molecule type" value="Genomic_DNA"/>
</dbReference>
<dbReference type="Proteomes" id="UP001595632">
    <property type="component" value="Unassembled WGS sequence"/>
</dbReference>
<sequence length="582" mass="63930">MPEPDASEITVLQVLEKLDGDFKSFSDGFLKGEYSFWIGSGISRSAPDLGRLLKRGIEFLRVASQGEDWVGKFSSAFAEVMQIANYDEGEWRDLVCHEFESWPESDKIIKSLWDKYSLVLDVRLEDEEDDYILWNAIDIRAAFQPPPPPAPEHLCIAALILEGVVTELASANWDTFIEQALASLSDGKGGILQVVVEPGQLRSPPGKAKLLKFHGCVKHASEDPATFRKYLTGSTTQINGWPTSNTFSAVRHEFQGIASRKKTLGMGLSLQDHNLHQIILEAKKIHPWPWPCDPNAPAYIFCENKLSQGQGTALKEAYSESYNAHVSQIKKSAHMKAWPEQVLVALLIQVVFEKLKATLPGWLKEQVKEDLKDDLLAALESSKKMVAGSVGVDRVAFVTKALQAWPRVLSIFKYGQLPKTERSYQTISSTPIPSTADDESVKLAEIGKLACCLGLLQHGHNRGRWHLQPLQGSELEAGAFGVKGAWDGASARPIFIVKTVTEALKLAREGAFEGSDAIVLHGDDLWPMVGGETPSNARSPRSAPGRSAKPTARAHHVSLTSLLKDGGDLQSLQERLGSEVAI</sequence>
<accession>A0ABV7GLT0</accession>
<name>A0ABV7GLT0_9RHOB</name>
<reference evidence="3" key="1">
    <citation type="journal article" date="2019" name="Int. J. Syst. Evol. Microbiol.">
        <title>The Global Catalogue of Microorganisms (GCM) 10K type strain sequencing project: providing services to taxonomists for standard genome sequencing and annotation.</title>
        <authorList>
            <consortium name="The Broad Institute Genomics Platform"/>
            <consortium name="The Broad Institute Genome Sequencing Center for Infectious Disease"/>
            <person name="Wu L."/>
            <person name="Ma J."/>
        </authorList>
    </citation>
    <scope>NUCLEOTIDE SEQUENCE [LARGE SCALE GENOMIC DNA]</scope>
    <source>
        <strain evidence="3">KCTC 52366</strain>
    </source>
</reference>
<evidence type="ECO:0000256" key="1">
    <source>
        <dbReference type="SAM" id="MobiDB-lite"/>
    </source>
</evidence>
<protein>
    <submittedName>
        <fullName evidence="2">SIR2 family protein</fullName>
    </submittedName>
</protein>
<keyword evidence="3" id="KW-1185">Reference proteome</keyword>
<comment type="caution">
    <text evidence="2">The sequence shown here is derived from an EMBL/GenBank/DDBJ whole genome shotgun (WGS) entry which is preliminary data.</text>
</comment>
<feature type="region of interest" description="Disordered" evidence="1">
    <location>
        <begin position="529"/>
        <end position="555"/>
    </location>
</feature>
<dbReference type="Pfam" id="PF13289">
    <property type="entry name" value="SIR2_2"/>
    <property type="match status" value="1"/>
</dbReference>
<evidence type="ECO:0000313" key="2">
    <source>
        <dbReference type="EMBL" id="MFC3142395.1"/>
    </source>
</evidence>
<evidence type="ECO:0000313" key="3">
    <source>
        <dbReference type="Proteomes" id="UP001595632"/>
    </source>
</evidence>
<gene>
    <name evidence="2" type="ORF">ACFOGP_06725</name>
</gene>
<dbReference type="RefSeq" id="WP_275633956.1">
    <property type="nucleotide sequence ID" value="NZ_JARGYD010000007.1"/>
</dbReference>